<comment type="similarity">
    <text evidence="1">Belongs to the 'GDXG' lipolytic enzyme family.</text>
</comment>
<dbReference type="OrthoDB" id="9806180at2"/>
<evidence type="ECO:0000313" key="6">
    <source>
        <dbReference type="Proteomes" id="UP000435243"/>
    </source>
</evidence>
<dbReference type="PROSITE" id="PS01174">
    <property type="entry name" value="LIPASE_GDXG_SER"/>
    <property type="match status" value="1"/>
</dbReference>
<gene>
    <name evidence="5" type="ORF">GRI32_04720</name>
</gene>
<evidence type="ECO:0000256" key="3">
    <source>
        <dbReference type="PROSITE-ProRule" id="PRU10038"/>
    </source>
</evidence>
<dbReference type="RefSeq" id="WP_160589972.1">
    <property type="nucleotide sequence ID" value="NZ_BAAAFP010000002.1"/>
</dbReference>
<keyword evidence="6" id="KW-1185">Reference proteome</keyword>
<dbReference type="AlphaFoldDB" id="A0A844ZR02"/>
<dbReference type="InterPro" id="IPR050300">
    <property type="entry name" value="GDXG_lipolytic_enzyme"/>
</dbReference>
<evidence type="ECO:0000313" key="5">
    <source>
        <dbReference type="EMBL" id="MXO88039.1"/>
    </source>
</evidence>
<dbReference type="InterPro" id="IPR029058">
    <property type="entry name" value="AB_hydrolase_fold"/>
</dbReference>
<keyword evidence="2 5" id="KW-0378">Hydrolase</keyword>
<dbReference type="Proteomes" id="UP000435243">
    <property type="component" value="Unassembled WGS sequence"/>
</dbReference>
<feature type="domain" description="Alpha/beta hydrolase fold-3" evidence="4">
    <location>
        <begin position="69"/>
        <end position="270"/>
    </location>
</feature>
<protein>
    <submittedName>
        <fullName evidence="5">Alpha/beta hydrolase fold domain-containing protein</fullName>
    </submittedName>
</protein>
<evidence type="ECO:0000256" key="1">
    <source>
        <dbReference type="ARBA" id="ARBA00010515"/>
    </source>
</evidence>
<evidence type="ECO:0000259" key="4">
    <source>
        <dbReference type="Pfam" id="PF07859"/>
    </source>
</evidence>
<dbReference type="SUPFAM" id="SSF53474">
    <property type="entry name" value="alpha/beta-Hydrolases"/>
    <property type="match status" value="1"/>
</dbReference>
<evidence type="ECO:0000256" key="2">
    <source>
        <dbReference type="ARBA" id="ARBA00022801"/>
    </source>
</evidence>
<sequence length="300" mass="30688">MASEALQELIAGMRAGGPDFSGDLSRARDEFEALLATMPVDAGFSFNDVQLGGVAALHCKTGPARAGALLYLHGGAFVSGSAQGYRGLAANVGQAAGLPTYALDYRLAPEHPFPAAIDDALTAYRALLSSGMKADRIVIAGDSAGGGLALSLLVKLREEGLEMPAAAYLLSPWADLSCSGGSMQSKAQADPALTEKGLHIAAGQYLAGTPVGDPLASPAHADLSGLPPLLVQVGSAEILLDDAVMVASRAGAAGTHVQLEIWPDMPHVWQSFAFMLDEGRAALDAAGAFMRNHTSGASHA</sequence>
<proteinExistence type="inferred from homology"/>
<dbReference type="Gene3D" id="3.40.50.1820">
    <property type="entry name" value="alpha/beta hydrolase"/>
    <property type="match status" value="1"/>
</dbReference>
<reference evidence="5 6" key="1">
    <citation type="submission" date="2019-12" db="EMBL/GenBank/DDBJ databases">
        <title>Genomic-based taxomic classification of the family Erythrobacteraceae.</title>
        <authorList>
            <person name="Xu L."/>
        </authorList>
    </citation>
    <scope>NUCLEOTIDE SEQUENCE [LARGE SCALE GENOMIC DNA]</scope>
    <source>
        <strain evidence="5 6">JCM 16339</strain>
    </source>
</reference>
<dbReference type="PANTHER" id="PTHR48081">
    <property type="entry name" value="AB HYDROLASE SUPERFAMILY PROTEIN C4A8.06C"/>
    <property type="match status" value="1"/>
</dbReference>
<dbReference type="InterPro" id="IPR013094">
    <property type="entry name" value="AB_hydrolase_3"/>
</dbReference>
<dbReference type="Pfam" id="PF07859">
    <property type="entry name" value="Abhydrolase_3"/>
    <property type="match status" value="1"/>
</dbReference>
<name>A0A844ZR02_9SPHN</name>
<dbReference type="PANTHER" id="PTHR48081:SF30">
    <property type="entry name" value="ACETYL-HYDROLASE LIPR-RELATED"/>
    <property type="match status" value="1"/>
</dbReference>
<accession>A0A844ZR02</accession>
<dbReference type="InterPro" id="IPR033140">
    <property type="entry name" value="Lipase_GDXG_put_SER_AS"/>
</dbReference>
<feature type="active site" evidence="3">
    <location>
        <position position="143"/>
    </location>
</feature>
<comment type="caution">
    <text evidence="5">The sequence shown here is derived from an EMBL/GenBank/DDBJ whole genome shotgun (WGS) entry which is preliminary data.</text>
</comment>
<dbReference type="GO" id="GO:0004806">
    <property type="term" value="F:triacylglycerol lipase activity"/>
    <property type="evidence" value="ECO:0007669"/>
    <property type="project" value="TreeGrafter"/>
</dbReference>
<dbReference type="EMBL" id="WTYY01000002">
    <property type="protein sequence ID" value="MXO88039.1"/>
    <property type="molecule type" value="Genomic_DNA"/>
</dbReference>
<organism evidence="5 6">
    <name type="scientific">Alteraurantiacibacter aestuarii</name>
    <dbReference type="NCBI Taxonomy" id="650004"/>
    <lineage>
        <taxon>Bacteria</taxon>
        <taxon>Pseudomonadati</taxon>
        <taxon>Pseudomonadota</taxon>
        <taxon>Alphaproteobacteria</taxon>
        <taxon>Sphingomonadales</taxon>
        <taxon>Erythrobacteraceae</taxon>
        <taxon>Alteraurantiacibacter</taxon>
    </lineage>
</organism>